<evidence type="ECO:0000259" key="1">
    <source>
        <dbReference type="Pfam" id="PF01882"/>
    </source>
</evidence>
<dbReference type="eggNOG" id="COG1721">
    <property type="taxonomic scope" value="Bacteria"/>
</dbReference>
<reference key="1">
    <citation type="submission" date="2010-11" db="EMBL/GenBank/DDBJ databases">
        <title>The complete genome of Leadbetterella byssophila DSM 17132.</title>
        <authorList>
            <consortium name="US DOE Joint Genome Institute (JGI-PGF)"/>
            <person name="Lucas S."/>
            <person name="Copeland A."/>
            <person name="Lapidus A."/>
            <person name="Glavina del Rio T."/>
            <person name="Dalin E."/>
            <person name="Tice H."/>
            <person name="Bruce D."/>
            <person name="Goodwin L."/>
            <person name="Pitluck S."/>
            <person name="Kyrpides N."/>
            <person name="Mavromatis K."/>
            <person name="Ivanova N."/>
            <person name="Teshima H."/>
            <person name="Brettin T."/>
            <person name="Detter J.C."/>
            <person name="Han C."/>
            <person name="Tapia R."/>
            <person name="Land M."/>
            <person name="Hauser L."/>
            <person name="Markowitz V."/>
            <person name="Cheng J.-F."/>
            <person name="Hugenholtz P."/>
            <person name="Woyke T."/>
            <person name="Wu D."/>
            <person name="Tindall B."/>
            <person name="Pomrenke H.G."/>
            <person name="Brambilla E."/>
            <person name="Klenk H.-P."/>
            <person name="Eisen J.A."/>
        </authorList>
    </citation>
    <scope>NUCLEOTIDE SEQUENCE [LARGE SCALE GENOMIC DNA]</scope>
    <source>
        <strain>DSM 17132</strain>
    </source>
</reference>
<dbReference type="PANTHER" id="PTHR33608:SF7">
    <property type="entry name" value="DUF58 DOMAIN-CONTAINING PROTEIN"/>
    <property type="match status" value="1"/>
</dbReference>
<dbReference type="STRING" id="649349.Lbys_3474"/>
<keyword evidence="3" id="KW-1185">Reference proteome</keyword>
<protein>
    <recommendedName>
        <fullName evidence="1">DUF58 domain-containing protein</fullName>
    </recommendedName>
</protein>
<accession>E4RYJ2</accession>
<dbReference type="RefSeq" id="WP_013410146.1">
    <property type="nucleotide sequence ID" value="NC_014655.1"/>
</dbReference>
<dbReference type="InterPro" id="IPR002881">
    <property type="entry name" value="DUF58"/>
</dbReference>
<evidence type="ECO:0000313" key="3">
    <source>
        <dbReference type="Proteomes" id="UP000007435"/>
    </source>
</evidence>
<evidence type="ECO:0000313" key="2">
    <source>
        <dbReference type="EMBL" id="ADQ19122.1"/>
    </source>
</evidence>
<dbReference type="AlphaFoldDB" id="E4RYJ2"/>
<proteinExistence type="predicted"/>
<dbReference type="OrthoDB" id="9776116at2"/>
<reference evidence="2 3" key="2">
    <citation type="journal article" date="2011" name="Stand. Genomic Sci.">
        <title>Complete genome sequence of Leadbetterella byssophila type strain (4M15).</title>
        <authorList>
            <person name="Abt B."/>
            <person name="Teshima H."/>
            <person name="Lucas S."/>
            <person name="Lapidus A."/>
            <person name="Del Rio T.G."/>
            <person name="Nolan M."/>
            <person name="Tice H."/>
            <person name="Cheng J.F."/>
            <person name="Pitluck S."/>
            <person name="Liolios K."/>
            <person name="Pagani I."/>
            <person name="Ivanova N."/>
            <person name="Mavromatis K."/>
            <person name="Pati A."/>
            <person name="Tapia R."/>
            <person name="Han C."/>
            <person name="Goodwin L."/>
            <person name="Chen A."/>
            <person name="Palaniappan K."/>
            <person name="Land M."/>
            <person name="Hauser L."/>
            <person name="Chang Y.J."/>
            <person name="Jeffries C.D."/>
            <person name="Rohde M."/>
            <person name="Goker M."/>
            <person name="Tindall B.J."/>
            <person name="Detter J.C."/>
            <person name="Woyke T."/>
            <person name="Bristow J."/>
            <person name="Eisen J.A."/>
            <person name="Markowitz V."/>
            <person name="Hugenholtz P."/>
            <person name="Klenk H.P."/>
            <person name="Kyrpides N.C."/>
        </authorList>
    </citation>
    <scope>NUCLEOTIDE SEQUENCE [LARGE SCALE GENOMIC DNA]</scope>
    <source>
        <strain evidence="3">DSM 17132 / JCM 16389 / KACC 11308 / NBRC 106382 / 4M15</strain>
    </source>
</reference>
<gene>
    <name evidence="2" type="ordered locus">Lbys_3474</name>
</gene>
<dbReference type="HOGENOM" id="CLU_054927_2_0_10"/>
<dbReference type="KEGG" id="lby:Lbys_3474"/>
<dbReference type="Proteomes" id="UP000007435">
    <property type="component" value="Chromosome"/>
</dbReference>
<organism evidence="2 3">
    <name type="scientific">Leadbetterella byssophila (strain DSM 17132 / JCM 16389 / KACC 11308 / NBRC 106382 / 4M15)</name>
    <dbReference type="NCBI Taxonomy" id="649349"/>
    <lineage>
        <taxon>Bacteria</taxon>
        <taxon>Pseudomonadati</taxon>
        <taxon>Bacteroidota</taxon>
        <taxon>Cytophagia</taxon>
        <taxon>Cytophagales</taxon>
        <taxon>Leadbetterellaceae</taxon>
        <taxon>Leadbetterella</taxon>
    </lineage>
</organism>
<name>E4RYJ2_LEAB4</name>
<dbReference type="PANTHER" id="PTHR33608">
    <property type="entry name" value="BLL2464 PROTEIN"/>
    <property type="match status" value="1"/>
</dbReference>
<sequence>MEILKLNNLQLAGKIISERVLLGVHSSKKYGMGTEFEQYRHYLPGDDLKRIDWKLYARSGKHLVKESLTESHMHVRFVIDMTASMNYEEEVSRLTYAKTLVASLSYLAYRQNDPQSLFFLKNGKVEQAVAEGRGSFQKILYTLESAKAEGGWPQARASFPLYAGKELVVFVSDLLQMDSEWTALLKNMASPKRQILVIQLLGEKEKSLDLKGFFRFDDLEGSDYYELDADSVKKGYKEAIGKYLEELKNDLLMPHVHLIQASLQDDPATVISQGLKLIRR</sequence>
<dbReference type="Pfam" id="PF01882">
    <property type="entry name" value="DUF58"/>
    <property type="match status" value="1"/>
</dbReference>
<feature type="domain" description="DUF58" evidence="1">
    <location>
        <begin position="38"/>
        <end position="239"/>
    </location>
</feature>
<dbReference type="EMBL" id="CP002305">
    <property type="protein sequence ID" value="ADQ19122.1"/>
    <property type="molecule type" value="Genomic_DNA"/>
</dbReference>